<reference evidence="1" key="1">
    <citation type="submission" date="2023-06" db="EMBL/GenBank/DDBJ databases">
        <title>Genome-scale phylogeny and comparative genomics of the fungal order Sordariales.</title>
        <authorList>
            <consortium name="Lawrence Berkeley National Laboratory"/>
            <person name="Hensen N."/>
            <person name="Bonometti L."/>
            <person name="Westerberg I."/>
            <person name="Brannstrom I.O."/>
            <person name="Guillou S."/>
            <person name="Cros-Aarteil S."/>
            <person name="Calhoun S."/>
            <person name="Haridas S."/>
            <person name="Kuo A."/>
            <person name="Mondo S."/>
            <person name="Pangilinan J."/>
            <person name="Riley R."/>
            <person name="Labutti K."/>
            <person name="Andreopoulos B."/>
            <person name="Lipzen A."/>
            <person name="Chen C."/>
            <person name="Yanf M."/>
            <person name="Daum C."/>
            <person name="Ng V."/>
            <person name="Clum A."/>
            <person name="Steindorff A."/>
            <person name="Ohm R."/>
            <person name="Martin F."/>
            <person name="Silar P."/>
            <person name="Natvig D."/>
            <person name="Lalanne C."/>
            <person name="Gautier V."/>
            <person name="Ament-Velasquez S.L."/>
            <person name="Kruys A."/>
            <person name="Hutchinson M.I."/>
            <person name="Powell A.J."/>
            <person name="Barry K."/>
            <person name="Miller A.N."/>
            <person name="Grigoriev I.V."/>
            <person name="Debuchy R."/>
            <person name="Gladieux P."/>
            <person name="Thoren M.H."/>
            <person name="Johannesson H."/>
        </authorList>
    </citation>
    <scope>NUCLEOTIDE SEQUENCE</scope>
    <source>
        <strain evidence="1">PSN4</strain>
    </source>
</reference>
<dbReference type="Proteomes" id="UP001239445">
    <property type="component" value="Unassembled WGS sequence"/>
</dbReference>
<gene>
    <name evidence="1" type="ORF">QBC47DRAFT_380202</name>
</gene>
<proteinExistence type="predicted"/>
<evidence type="ECO:0000313" key="1">
    <source>
        <dbReference type="EMBL" id="KAK1756578.1"/>
    </source>
</evidence>
<protein>
    <submittedName>
        <fullName evidence="1">Uncharacterized protein</fullName>
    </submittedName>
</protein>
<dbReference type="AlphaFoldDB" id="A0AAJ0BE20"/>
<dbReference type="EMBL" id="MU839832">
    <property type="protein sequence ID" value="KAK1756578.1"/>
    <property type="molecule type" value="Genomic_DNA"/>
</dbReference>
<name>A0AAJ0BE20_9PEZI</name>
<keyword evidence="2" id="KW-1185">Reference proteome</keyword>
<accession>A0AAJ0BE20</accession>
<organism evidence="1 2">
    <name type="scientific">Echria macrotheca</name>
    <dbReference type="NCBI Taxonomy" id="438768"/>
    <lineage>
        <taxon>Eukaryota</taxon>
        <taxon>Fungi</taxon>
        <taxon>Dikarya</taxon>
        <taxon>Ascomycota</taxon>
        <taxon>Pezizomycotina</taxon>
        <taxon>Sordariomycetes</taxon>
        <taxon>Sordariomycetidae</taxon>
        <taxon>Sordariales</taxon>
        <taxon>Schizotheciaceae</taxon>
        <taxon>Echria</taxon>
    </lineage>
</organism>
<comment type="caution">
    <text evidence="1">The sequence shown here is derived from an EMBL/GenBank/DDBJ whole genome shotgun (WGS) entry which is preliminary data.</text>
</comment>
<evidence type="ECO:0000313" key="2">
    <source>
        <dbReference type="Proteomes" id="UP001239445"/>
    </source>
</evidence>
<sequence length="111" mass="12312">MMIMNFKVRLAVSLAGFCQFWIYAVATPFLLLGEPNPPRSLQDDSQTAKSPFTRLPTTQNRRLFLSSVSILMIDRFNTSCIDVRGIRPATRAATGNVFCTGVPVARLDKAC</sequence>